<organism evidence="3 4">
    <name type="scientific">Rubrivivax albus</name>
    <dbReference type="NCBI Taxonomy" id="2499835"/>
    <lineage>
        <taxon>Bacteria</taxon>
        <taxon>Pseudomonadati</taxon>
        <taxon>Pseudomonadota</taxon>
        <taxon>Betaproteobacteria</taxon>
        <taxon>Burkholderiales</taxon>
        <taxon>Sphaerotilaceae</taxon>
        <taxon>Rubrivivax</taxon>
    </lineage>
</organism>
<dbReference type="EMBL" id="SACT01000007">
    <property type="protein sequence ID" value="RVT49775.1"/>
    <property type="molecule type" value="Genomic_DNA"/>
</dbReference>
<proteinExistence type="predicted"/>
<evidence type="ECO:0000313" key="3">
    <source>
        <dbReference type="EMBL" id="RVT49775.1"/>
    </source>
</evidence>
<evidence type="ECO:0000259" key="1">
    <source>
        <dbReference type="Pfam" id="PF00126"/>
    </source>
</evidence>
<dbReference type="InterPro" id="IPR036390">
    <property type="entry name" value="WH_DNA-bd_sf"/>
</dbReference>
<protein>
    <submittedName>
        <fullName evidence="3">LysR family transcriptional regulator</fullName>
    </submittedName>
</protein>
<dbReference type="PANTHER" id="PTHR38431">
    <property type="entry name" value="BLL2305 PROTEIN"/>
    <property type="match status" value="1"/>
</dbReference>
<dbReference type="Pfam" id="PF12727">
    <property type="entry name" value="PBP_like"/>
    <property type="match status" value="1"/>
</dbReference>
<dbReference type="RefSeq" id="WP_128199947.1">
    <property type="nucleotide sequence ID" value="NZ_SACT01000007.1"/>
</dbReference>
<dbReference type="OrthoDB" id="9805928at2"/>
<dbReference type="AlphaFoldDB" id="A0A437JS80"/>
<dbReference type="InterPro" id="IPR036388">
    <property type="entry name" value="WH-like_DNA-bd_sf"/>
</dbReference>
<feature type="domain" description="HTH lysR-type" evidence="1">
    <location>
        <begin position="29"/>
        <end position="83"/>
    </location>
</feature>
<comment type="caution">
    <text evidence="3">The sequence shown here is derived from an EMBL/GenBank/DDBJ whole genome shotgun (WGS) entry which is preliminary data.</text>
</comment>
<name>A0A437JS80_9BURK</name>
<dbReference type="InterPro" id="IPR000847">
    <property type="entry name" value="LysR_HTH_N"/>
</dbReference>
<dbReference type="SUPFAM" id="SSF46785">
    <property type="entry name" value="Winged helix' DNA-binding domain"/>
    <property type="match status" value="1"/>
</dbReference>
<dbReference type="InterPro" id="IPR024370">
    <property type="entry name" value="PBP_domain"/>
</dbReference>
<keyword evidence="4" id="KW-1185">Reference proteome</keyword>
<sequence length="377" mass="40687">MRQRGIHLQYSFQAGGQSGADVQNPLFDLLSAVRDHGSIQHAANALGASYRHTWGQLKHWEDVMGEKLVTWAQGQPARLTPFADRLLWAESRARTRMTPHIEALRAELEHVLAEALDGSQQVLAVHASHDLALPLLRQRAGASHGLHVDLRFAGSMDALRSLAEGRCLVAGFHVPPLEGRHAVFAAGLKPLLKPGRHKLIGAMRRTQGLMVAKGNPLALRQLADLPAHGARFVQRQPGSGTRLLTDHLCAVEGIGEAAWQSCAGIVEDSHVAVAAAVASGLGDAGIGIEAAARAFGLGFVPLIEEDYFLVCLADTLEHPAVQLLRQALASPAWRDALATLPGYTPHQAGEVLSLTRALPWWHFKTPRPSHRSDSGDR</sequence>
<evidence type="ECO:0000313" key="4">
    <source>
        <dbReference type="Proteomes" id="UP000288178"/>
    </source>
</evidence>
<gene>
    <name evidence="3" type="ORF">ENE75_19245</name>
</gene>
<reference evidence="3 4" key="1">
    <citation type="submission" date="2019-01" db="EMBL/GenBank/DDBJ databases">
        <authorList>
            <person name="Chen W.-M."/>
        </authorList>
    </citation>
    <scope>NUCLEOTIDE SEQUENCE [LARGE SCALE GENOMIC DNA]</scope>
    <source>
        <strain evidence="3 4">ICH-3</strain>
    </source>
</reference>
<dbReference type="Proteomes" id="UP000288178">
    <property type="component" value="Unassembled WGS sequence"/>
</dbReference>
<dbReference type="PANTHER" id="PTHR38431:SF1">
    <property type="entry name" value="BLL2305 PROTEIN"/>
    <property type="match status" value="1"/>
</dbReference>
<dbReference type="SUPFAM" id="SSF53850">
    <property type="entry name" value="Periplasmic binding protein-like II"/>
    <property type="match status" value="1"/>
</dbReference>
<dbReference type="GO" id="GO:0003700">
    <property type="term" value="F:DNA-binding transcription factor activity"/>
    <property type="evidence" value="ECO:0007669"/>
    <property type="project" value="InterPro"/>
</dbReference>
<evidence type="ECO:0000259" key="2">
    <source>
        <dbReference type="Pfam" id="PF12727"/>
    </source>
</evidence>
<dbReference type="Gene3D" id="1.10.10.10">
    <property type="entry name" value="Winged helix-like DNA-binding domain superfamily/Winged helix DNA-binding domain"/>
    <property type="match status" value="1"/>
</dbReference>
<dbReference type="Pfam" id="PF00126">
    <property type="entry name" value="HTH_1"/>
    <property type="match status" value="1"/>
</dbReference>
<accession>A0A437JS80</accession>
<feature type="domain" description="PBP" evidence="2">
    <location>
        <begin position="142"/>
        <end position="328"/>
    </location>
</feature>